<dbReference type="CDD" id="cd00338">
    <property type="entry name" value="Ser_Recombinase"/>
    <property type="match status" value="1"/>
</dbReference>
<dbReference type="InterPro" id="IPR025827">
    <property type="entry name" value="Zn_ribbon_recom_dom"/>
</dbReference>
<reference evidence="4" key="1">
    <citation type="submission" date="2017-09" db="EMBL/GenBank/DDBJ databases">
        <title>Depth-based differentiation of microbial function through sediment-hosted aquifers and enrichment of novel symbionts in the deep terrestrial subsurface.</title>
        <authorList>
            <person name="Probst A.J."/>
            <person name="Ladd B."/>
            <person name="Jarett J.K."/>
            <person name="Geller-Mcgrath D.E."/>
            <person name="Sieber C.M.K."/>
            <person name="Emerson J.B."/>
            <person name="Anantharaman K."/>
            <person name="Thomas B.C."/>
            <person name="Malmstrom R."/>
            <person name="Stieglmeier M."/>
            <person name="Klingl A."/>
            <person name="Woyke T."/>
            <person name="Ryan C.M."/>
            <person name="Banfield J.F."/>
        </authorList>
    </citation>
    <scope>NUCLEOTIDE SEQUENCE [LARGE SCALE GENOMIC DNA]</scope>
</reference>
<name>A0A2M6WRB8_9BACT</name>
<dbReference type="SMART" id="SM00857">
    <property type="entry name" value="Resolvase"/>
    <property type="match status" value="1"/>
</dbReference>
<feature type="domain" description="Recombinase" evidence="2">
    <location>
        <begin position="166"/>
        <end position="275"/>
    </location>
</feature>
<dbReference type="InterPro" id="IPR050639">
    <property type="entry name" value="SSR_resolvase"/>
</dbReference>
<dbReference type="Gene3D" id="3.40.50.1390">
    <property type="entry name" value="Resolvase, N-terminal catalytic domain"/>
    <property type="match status" value="1"/>
</dbReference>
<dbReference type="Gene3D" id="3.90.1750.20">
    <property type="entry name" value="Putative Large Serine Recombinase, Chain B, Domain 2"/>
    <property type="match status" value="1"/>
</dbReference>
<dbReference type="Pfam" id="PF13408">
    <property type="entry name" value="Zn_ribbon_recom"/>
    <property type="match status" value="1"/>
</dbReference>
<dbReference type="AlphaFoldDB" id="A0A2M6WRB8"/>
<dbReference type="PROSITE" id="PS51737">
    <property type="entry name" value="RECOMBINASE_DNA_BIND"/>
    <property type="match status" value="1"/>
</dbReference>
<dbReference type="EMBL" id="PFAQ01000004">
    <property type="protein sequence ID" value="PIT95357.1"/>
    <property type="molecule type" value="Genomic_DNA"/>
</dbReference>
<dbReference type="InterPro" id="IPR036162">
    <property type="entry name" value="Resolvase-like_N_sf"/>
</dbReference>
<dbReference type="PROSITE" id="PS51736">
    <property type="entry name" value="RECOMBINASES_3"/>
    <property type="match status" value="1"/>
</dbReference>
<dbReference type="InterPro" id="IPR038109">
    <property type="entry name" value="DNA_bind_recomb_sf"/>
</dbReference>
<gene>
    <name evidence="3" type="ORF">COT98_00220</name>
</gene>
<feature type="domain" description="Resolvase/invertase-type recombinase catalytic" evidence="1">
    <location>
        <begin position="8"/>
        <end position="159"/>
    </location>
</feature>
<dbReference type="Proteomes" id="UP000228900">
    <property type="component" value="Unassembled WGS sequence"/>
</dbReference>
<evidence type="ECO:0000259" key="2">
    <source>
        <dbReference type="PROSITE" id="PS51737"/>
    </source>
</evidence>
<evidence type="ECO:0008006" key="5">
    <source>
        <dbReference type="Google" id="ProtNLM"/>
    </source>
</evidence>
<dbReference type="SUPFAM" id="SSF53041">
    <property type="entry name" value="Resolvase-like"/>
    <property type="match status" value="1"/>
</dbReference>
<organism evidence="3 4">
    <name type="scientific">Candidatus Falkowbacteria bacterium CG10_big_fil_rev_8_21_14_0_10_39_9</name>
    <dbReference type="NCBI Taxonomy" id="1974566"/>
    <lineage>
        <taxon>Bacteria</taxon>
        <taxon>Candidatus Falkowiibacteriota</taxon>
    </lineage>
</organism>
<evidence type="ECO:0000313" key="3">
    <source>
        <dbReference type="EMBL" id="PIT95357.1"/>
    </source>
</evidence>
<dbReference type="InterPro" id="IPR006119">
    <property type="entry name" value="Resolv_N"/>
</dbReference>
<dbReference type="GO" id="GO:0003677">
    <property type="term" value="F:DNA binding"/>
    <property type="evidence" value="ECO:0007669"/>
    <property type="project" value="InterPro"/>
</dbReference>
<dbReference type="Pfam" id="PF00239">
    <property type="entry name" value="Resolvase"/>
    <property type="match status" value="1"/>
</dbReference>
<sequence>MPILINKKCIIYCRVPSKEQEDRGYSLEAQEGLLKGYAENKSLDVVKIFKITESASGKQIRKIFNEMLRHVKKSKISIILCEKIDRLTRNLKDGATVSDWLNEDEIREVHFVKENFIVNKNTRAHENLVWDMKVAIARFYTNNLSEEVKKGQKAKIESGWMPMGAKLGYKISGEQGHKMQLIDEKTAPFIKRIFELYSTGNYTISQLVRKMEDEGLKNTTGKPLGHSSLHMILSNPFYCGSIRWNGEIYRGKHEPIISEEIFDEVQDKLKRKLKAGKFNTHTHVFKGMIKCGHCGCLITWETQKGHHYGHCKGFKPCDNKDYIRQEKIEEQIFDLLVKVAPKNERVLAWIKKALKDSLKDKVEYSKEKIEALKKGLILMENRLDKIYEDKLDGVISAEFFNKKFKEYTAEKEKINKEMSKFSQGGNEYYEAGIAIHDLAYRAKDIYLSNKATDDDRRLLLSYAFSKMTLTNGILTTEYSPAFEFLSKFMDRLNATSEPVFFGSYYR</sequence>
<evidence type="ECO:0000313" key="4">
    <source>
        <dbReference type="Proteomes" id="UP000228900"/>
    </source>
</evidence>
<dbReference type="InterPro" id="IPR011109">
    <property type="entry name" value="DNA_bind_recombinase_dom"/>
</dbReference>
<comment type="caution">
    <text evidence="3">The sequence shown here is derived from an EMBL/GenBank/DDBJ whole genome shotgun (WGS) entry which is preliminary data.</text>
</comment>
<feature type="non-terminal residue" evidence="3">
    <location>
        <position position="506"/>
    </location>
</feature>
<accession>A0A2M6WRB8</accession>
<proteinExistence type="predicted"/>
<evidence type="ECO:0000259" key="1">
    <source>
        <dbReference type="PROSITE" id="PS51736"/>
    </source>
</evidence>
<dbReference type="Pfam" id="PF07508">
    <property type="entry name" value="Recombinase"/>
    <property type="match status" value="1"/>
</dbReference>
<dbReference type="SUPFAM" id="SSF159612">
    <property type="entry name" value="TBP-interacting protein-like"/>
    <property type="match status" value="1"/>
</dbReference>
<dbReference type="PANTHER" id="PTHR30461:SF23">
    <property type="entry name" value="DNA RECOMBINASE-RELATED"/>
    <property type="match status" value="1"/>
</dbReference>
<dbReference type="PANTHER" id="PTHR30461">
    <property type="entry name" value="DNA-INVERTASE FROM LAMBDOID PROPHAGE"/>
    <property type="match status" value="1"/>
</dbReference>
<protein>
    <recommendedName>
        <fullName evidence="5">Recombinase family protein</fullName>
    </recommendedName>
</protein>
<dbReference type="GO" id="GO:0000150">
    <property type="term" value="F:DNA strand exchange activity"/>
    <property type="evidence" value="ECO:0007669"/>
    <property type="project" value="InterPro"/>
</dbReference>